<protein>
    <submittedName>
        <fullName evidence="2">Uncharacterized protein</fullName>
    </submittedName>
</protein>
<gene>
    <name evidence="2" type="ORF">IQ05_00343</name>
</gene>
<feature type="chain" id="PRO_5046524954" evidence="1">
    <location>
        <begin position="19"/>
        <end position="136"/>
    </location>
</feature>
<comment type="caution">
    <text evidence="2">The sequence shown here is derived from an EMBL/GenBank/DDBJ whole genome shotgun (WGS) entry which is preliminary data.</text>
</comment>
<name>A0ABY3FNQ3_9FLAO</name>
<keyword evidence="1" id="KW-0732">Signal</keyword>
<dbReference type="RefSeq" id="WP_144889162.1">
    <property type="nucleotide sequence ID" value="NZ_VLKO01000001.1"/>
</dbReference>
<dbReference type="Proteomes" id="UP000317519">
    <property type="component" value="Unassembled WGS sequence"/>
</dbReference>
<feature type="signal peptide" evidence="1">
    <location>
        <begin position="1"/>
        <end position="18"/>
    </location>
</feature>
<sequence length="136" mass="15758">MKNTLIFIFILFCSTINAQISSYNKGLKSTTFIFNNWFLNKGVETFATKPTPVGYKQSYDELKNVLAHFDLDIMEAEVDKSLIDKNIDGLRDFHNLSISLFLENSVITMAWRTNDNFQIFWGCTNEMNIILINKLK</sequence>
<evidence type="ECO:0000313" key="3">
    <source>
        <dbReference type="Proteomes" id="UP000317519"/>
    </source>
</evidence>
<keyword evidence="3" id="KW-1185">Reference proteome</keyword>
<accession>A0ABY3FNQ3</accession>
<dbReference type="EMBL" id="VLKO01000001">
    <property type="protein sequence ID" value="TWI03398.1"/>
    <property type="molecule type" value="Genomic_DNA"/>
</dbReference>
<proteinExistence type="predicted"/>
<organism evidence="2 3">
    <name type="scientific">Flavobacterium tiangeerense</name>
    <dbReference type="NCBI Taxonomy" id="459471"/>
    <lineage>
        <taxon>Bacteria</taxon>
        <taxon>Pseudomonadati</taxon>
        <taxon>Bacteroidota</taxon>
        <taxon>Flavobacteriia</taxon>
        <taxon>Flavobacteriales</taxon>
        <taxon>Flavobacteriaceae</taxon>
        <taxon>Flavobacterium</taxon>
    </lineage>
</organism>
<evidence type="ECO:0000313" key="2">
    <source>
        <dbReference type="EMBL" id="TWI03398.1"/>
    </source>
</evidence>
<reference evidence="2 3" key="1">
    <citation type="journal article" date="2015" name="Stand. Genomic Sci.">
        <title>Genomic Encyclopedia of Bacterial and Archaeal Type Strains, Phase III: the genomes of soil and plant-associated and newly described type strains.</title>
        <authorList>
            <person name="Whitman W.B."/>
            <person name="Woyke T."/>
            <person name="Klenk H.P."/>
            <person name="Zhou Y."/>
            <person name="Lilburn T.G."/>
            <person name="Beck B.J."/>
            <person name="De Vos P."/>
            <person name="Vandamme P."/>
            <person name="Eisen J.A."/>
            <person name="Garrity G."/>
            <person name="Hugenholtz P."/>
            <person name="Kyrpides N.C."/>
        </authorList>
    </citation>
    <scope>NUCLEOTIDE SEQUENCE [LARGE SCALE GENOMIC DNA]</scope>
    <source>
        <strain evidence="2 3">CGMCC 1.6847</strain>
    </source>
</reference>
<evidence type="ECO:0000256" key="1">
    <source>
        <dbReference type="SAM" id="SignalP"/>
    </source>
</evidence>